<accession>A0A4Q0LVP2</accession>
<proteinExistence type="predicted"/>
<dbReference type="EMBL" id="SCLX01000009">
    <property type="protein sequence ID" value="RXF59218.1"/>
    <property type="molecule type" value="Genomic_DNA"/>
</dbReference>
<dbReference type="AlphaFoldDB" id="A0A4Q0LVP2"/>
<protein>
    <submittedName>
        <fullName evidence="1">Uncharacterized protein</fullName>
    </submittedName>
</protein>
<comment type="caution">
    <text evidence="1">The sequence shown here is derived from an EMBL/GenBank/DDBJ whole genome shotgun (WGS) entry which is preliminary data.</text>
</comment>
<dbReference type="Proteomes" id="UP000289808">
    <property type="component" value="Unassembled WGS sequence"/>
</dbReference>
<reference evidence="1 2" key="1">
    <citation type="submission" date="2019-01" db="EMBL/GenBank/DDBJ databases">
        <title>The genome sequence of Lactobacillus crispatus L49.</title>
        <authorList>
            <person name="Zhong J."/>
            <person name="Zhang J."/>
        </authorList>
    </citation>
    <scope>NUCLEOTIDE SEQUENCE [LARGE SCALE GENOMIC DNA]</scope>
    <source>
        <strain evidence="1 2">L49</strain>
    </source>
</reference>
<sequence>MMKSIIYFTKEDGQNKFLSTMHISGEDLQSIDYVSPELMHFYTKRLGHKPTNIYIFIDGSEFRLLE</sequence>
<evidence type="ECO:0000313" key="1">
    <source>
        <dbReference type="EMBL" id="RXF59218.1"/>
    </source>
</evidence>
<organism evidence="1 2">
    <name type="scientific">Lactobacillus crispatus</name>
    <dbReference type="NCBI Taxonomy" id="47770"/>
    <lineage>
        <taxon>Bacteria</taxon>
        <taxon>Bacillati</taxon>
        <taxon>Bacillota</taxon>
        <taxon>Bacilli</taxon>
        <taxon>Lactobacillales</taxon>
        <taxon>Lactobacillaceae</taxon>
        <taxon>Lactobacillus</taxon>
    </lineage>
</organism>
<evidence type="ECO:0000313" key="2">
    <source>
        <dbReference type="Proteomes" id="UP000289808"/>
    </source>
</evidence>
<gene>
    <name evidence="1" type="ORF">ERD32_02680</name>
</gene>
<name>A0A4Q0LVP2_9LACO</name>